<dbReference type="Pfam" id="PF00078">
    <property type="entry name" value="RVT_1"/>
    <property type="match status" value="1"/>
</dbReference>
<dbReference type="SUPFAM" id="SSF56672">
    <property type="entry name" value="DNA/RNA polymerases"/>
    <property type="match status" value="1"/>
</dbReference>
<organism evidence="3 4">
    <name type="scientific">Austropuccinia psidii MF-1</name>
    <dbReference type="NCBI Taxonomy" id="1389203"/>
    <lineage>
        <taxon>Eukaryota</taxon>
        <taxon>Fungi</taxon>
        <taxon>Dikarya</taxon>
        <taxon>Basidiomycota</taxon>
        <taxon>Pucciniomycotina</taxon>
        <taxon>Pucciniomycetes</taxon>
        <taxon>Pucciniales</taxon>
        <taxon>Sphaerophragmiaceae</taxon>
        <taxon>Austropuccinia</taxon>
    </lineage>
</organism>
<sequence>FASEQRKINWVARHFRYDSSRAATTTTQPPSYNWWLSILWENVACQHLPLETNFLPSNPYVLPSLLSLPAPLDQLTDNFSDKLAKDNARRALYSCRQGSRSVGNYNAQFSSLAGSVDLSNESRCDLYRKGLSFEILDIAYLWDDFFLCDDLDSIQQVAVRCAQIQDCLAELYATHRDKPSTSHRPYPHSSPPKMQPVPKPMGNTPVVIPDASLPMDLDAVAVAAQPTPYFRRLCLSHGICFDCLQPYTPLHRSGPNRTCPNPKASAKERSTFIHSLSKVYSQPTRVSVAAVNEEILVVSDKEVPFEAAGDVPLGVSSLSLEEGHSLQLLAIQEAWELQNPEVALHVLSVQSLGTPIDPTRLVLQFNLSINNQAIEGLALIDSGAAGSFINKGPQPLLEWCFSLQDSQGNSFHSFIRANVTDIGRVDMILGMPWLRMANAWVGGRSFSMIIDKQVFTGALHRPITKHKPTKVDLVPGMVTDPVSLQVASADNPLPSFLLPFSSVFHSKGHHSPLPPNRPGFDCTICLKPNCISPFGGLYQLSRTKNLQLRSYLDELLQKGFIRVSSSPAAAPIFFVKTLGKEDRLCVDYRGLNAVTIRDSYPIPHLALLLGNLRGCQYLAKLDLKSAFNLIRVAPESIPLTAFQTPWGLFEYLVMPFGLANAPATFQRFIQHILREYLDVFCFVYLDDILIFSKTRGEHQSHLIKVFTKLRENRLTLSPQKCVFFQQEVIFLGFKFSTTGISMDPAKLSMITTWPFPTNLRSLRQFMGFCNFYQCFIRDYSSIAQPLTDLTKNGADLASGLNSSIVEHSF</sequence>
<evidence type="ECO:0000313" key="4">
    <source>
        <dbReference type="Proteomes" id="UP000765509"/>
    </source>
</evidence>
<dbReference type="Gene3D" id="3.10.10.10">
    <property type="entry name" value="HIV Type 1 Reverse Transcriptase, subunit A, domain 1"/>
    <property type="match status" value="1"/>
</dbReference>
<dbReference type="CDD" id="cd01647">
    <property type="entry name" value="RT_LTR"/>
    <property type="match status" value="1"/>
</dbReference>
<reference evidence="3" key="1">
    <citation type="submission" date="2021-03" db="EMBL/GenBank/DDBJ databases">
        <title>Draft genome sequence of rust myrtle Austropuccinia psidii MF-1, a brazilian biotype.</title>
        <authorList>
            <person name="Quecine M.C."/>
            <person name="Pachon D.M.R."/>
            <person name="Bonatelli M.L."/>
            <person name="Correr F.H."/>
            <person name="Franceschini L.M."/>
            <person name="Leite T.F."/>
            <person name="Margarido G.R.A."/>
            <person name="Almeida C.A."/>
            <person name="Ferrarezi J.A."/>
            <person name="Labate C.A."/>
        </authorList>
    </citation>
    <scope>NUCLEOTIDE SEQUENCE</scope>
    <source>
        <strain evidence="3">MF-1</strain>
    </source>
</reference>
<name>A0A9Q3F236_9BASI</name>
<dbReference type="CDD" id="cd00303">
    <property type="entry name" value="retropepsin_like"/>
    <property type="match status" value="1"/>
</dbReference>
<accession>A0A9Q3F236</accession>
<dbReference type="InterPro" id="IPR043502">
    <property type="entry name" value="DNA/RNA_pol_sf"/>
</dbReference>
<feature type="domain" description="Reverse transcriptase" evidence="2">
    <location>
        <begin position="556"/>
        <end position="735"/>
    </location>
</feature>
<dbReference type="EMBL" id="AVOT02037584">
    <property type="protein sequence ID" value="MBW0532278.1"/>
    <property type="molecule type" value="Genomic_DNA"/>
</dbReference>
<feature type="non-terminal residue" evidence="3">
    <location>
        <position position="1"/>
    </location>
</feature>
<gene>
    <name evidence="3" type="ORF">O181_071993</name>
</gene>
<dbReference type="Gene3D" id="3.30.70.270">
    <property type="match status" value="2"/>
</dbReference>
<dbReference type="PANTHER" id="PTHR24559">
    <property type="entry name" value="TRANSPOSON TY3-I GAG-POL POLYPROTEIN"/>
    <property type="match status" value="1"/>
</dbReference>
<dbReference type="PANTHER" id="PTHR24559:SF440">
    <property type="entry name" value="RIBONUCLEASE H"/>
    <property type="match status" value="1"/>
</dbReference>
<evidence type="ECO:0000256" key="1">
    <source>
        <dbReference type="SAM" id="MobiDB-lite"/>
    </source>
</evidence>
<dbReference type="Proteomes" id="UP000765509">
    <property type="component" value="Unassembled WGS sequence"/>
</dbReference>
<dbReference type="PROSITE" id="PS50878">
    <property type="entry name" value="RT_POL"/>
    <property type="match status" value="1"/>
</dbReference>
<keyword evidence="4" id="KW-1185">Reference proteome</keyword>
<dbReference type="AlphaFoldDB" id="A0A9Q3F236"/>
<feature type="compositionally biased region" description="Pro residues" evidence="1">
    <location>
        <begin position="188"/>
        <end position="199"/>
    </location>
</feature>
<dbReference type="InterPro" id="IPR043128">
    <property type="entry name" value="Rev_trsase/Diguanyl_cyclase"/>
</dbReference>
<dbReference type="InterPro" id="IPR000477">
    <property type="entry name" value="RT_dom"/>
</dbReference>
<proteinExistence type="predicted"/>
<dbReference type="OrthoDB" id="6759297at2759"/>
<feature type="region of interest" description="Disordered" evidence="1">
    <location>
        <begin position="178"/>
        <end position="199"/>
    </location>
</feature>
<evidence type="ECO:0000259" key="2">
    <source>
        <dbReference type="PROSITE" id="PS50878"/>
    </source>
</evidence>
<dbReference type="InterPro" id="IPR053134">
    <property type="entry name" value="RNA-dir_DNA_polymerase"/>
</dbReference>
<comment type="caution">
    <text evidence="3">The sequence shown here is derived from an EMBL/GenBank/DDBJ whole genome shotgun (WGS) entry which is preliminary data.</text>
</comment>
<evidence type="ECO:0000313" key="3">
    <source>
        <dbReference type="EMBL" id="MBW0532278.1"/>
    </source>
</evidence>
<protein>
    <recommendedName>
        <fullName evidence="2">Reverse transcriptase domain-containing protein</fullName>
    </recommendedName>
</protein>